<dbReference type="GO" id="GO:0006357">
    <property type="term" value="P:regulation of transcription by RNA polymerase II"/>
    <property type="evidence" value="ECO:0007669"/>
    <property type="project" value="InterPro"/>
</dbReference>
<evidence type="ECO:0000256" key="4">
    <source>
        <dbReference type="ARBA" id="ARBA00023242"/>
    </source>
</evidence>
<dbReference type="Proteomes" id="UP000736787">
    <property type="component" value="Unassembled WGS sequence"/>
</dbReference>
<sequence>MDTYLAWCLLQIEVYLVLAGTVHCTVHRSLDDHGRNPFQEFAMAEEYRQRLDNNVEKLVENFKGLIKTSKIRDSSNTTRESFQSSIYATTLVQASESLLKLVSEMKLSLALGDFEGMSQNVDTTSDELLKRCDDVDAQISHLSSDISSALFELENHFYQSKWRVSPTTDSEETS</sequence>
<evidence type="ECO:0000256" key="5">
    <source>
        <dbReference type="SAM" id="SignalP"/>
    </source>
</evidence>
<reference evidence="7" key="1">
    <citation type="submission" date="2018-10" db="EMBL/GenBank/DDBJ databases">
        <title>Effector identification in a new, highly contiguous assembly of the strawberry crown rot pathogen Phytophthora cactorum.</title>
        <authorList>
            <person name="Armitage A.D."/>
            <person name="Nellist C.F."/>
            <person name="Bates H."/>
            <person name="Vickerstaff R.J."/>
            <person name="Harrison R.J."/>
        </authorList>
    </citation>
    <scope>NUCLEOTIDE SEQUENCE</scope>
    <source>
        <strain evidence="6">15-7</strain>
        <strain evidence="7">4032</strain>
        <strain evidence="8">4040</strain>
        <strain evidence="9">P415</strain>
    </source>
</reference>
<evidence type="ECO:0000313" key="7">
    <source>
        <dbReference type="EMBL" id="KAG2876548.1"/>
    </source>
</evidence>
<name>A0A8T1A9J2_9STRA</name>
<dbReference type="InterPro" id="IPR009332">
    <property type="entry name" value="Med22"/>
</dbReference>
<comment type="caution">
    <text evidence="7">The sequence shown here is derived from an EMBL/GenBank/DDBJ whole genome shotgun (WGS) entry which is preliminary data.</text>
</comment>
<feature type="signal peptide" evidence="5">
    <location>
        <begin position="1"/>
        <end position="19"/>
    </location>
</feature>
<dbReference type="GO" id="GO:0003712">
    <property type="term" value="F:transcription coregulator activity"/>
    <property type="evidence" value="ECO:0007669"/>
    <property type="project" value="InterPro"/>
</dbReference>
<accession>A0A8T1A9J2</accession>
<proteinExistence type="predicted"/>
<comment type="subcellular location">
    <subcellularLocation>
        <location evidence="1">Nucleus</location>
    </subcellularLocation>
</comment>
<protein>
    <recommendedName>
        <fullName evidence="11">Mediator of RNA polymerase II transcription subunit 22</fullName>
    </recommendedName>
</protein>
<evidence type="ECO:0000313" key="6">
    <source>
        <dbReference type="EMBL" id="KAG2812431.1"/>
    </source>
</evidence>
<dbReference type="EMBL" id="RCMK01000649">
    <property type="protein sequence ID" value="KAG2917716.1"/>
    <property type="molecule type" value="Genomic_DNA"/>
</dbReference>
<dbReference type="Proteomes" id="UP000735874">
    <property type="component" value="Unassembled WGS sequence"/>
</dbReference>
<dbReference type="EMBL" id="RCML01001281">
    <property type="protein sequence ID" value="KAG2963860.1"/>
    <property type="molecule type" value="Genomic_DNA"/>
</dbReference>
<evidence type="ECO:0000256" key="2">
    <source>
        <dbReference type="ARBA" id="ARBA00023015"/>
    </source>
</evidence>
<dbReference type="VEuPathDB" id="FungiDB:PC110_g13086"/>
<evidence type="ECO:0000313" key="10">
    <source>
        <dbReference type="Proteomes" id="UP000774804"/>
    </source>
</evidence>
<dbReference type="Pfam" id="PF06179">
    <property type="entry name" value="Med22"/>
    <property type="match status" value="1"/>
</dbReference>
<dbReference type="GO" id="GO:0016592">
    <property type="term" value="C:mediator complex"/>
    <property type="evidence" value="ECO:0007669"/>
    <property type="project" value="InterPro"/>
</dbReference>
<organism evidence="7 10">
    <name type="scientific">Phytophthora cactorum</name>
    <dbReference type="NCBI Taxonomy" id="29920"/>
    <lineage>
        <taxon>Eukaryota</taxon>
        <taxon>Sar</taxon>
        <taxon>Stramenopiles</taxon>
        <taxon>Oomycota</taxon>
        <taxon>Peronosporomycetes</taxon>
        <taxon>Peronosporales</taxon>
        <taxon>Peronosporaceae</taxon>
        <taxon>Phytophthora</taxon>
    </lineage>
</organism>
<evidence type="ECO:0000313" key="9">
    <source>
        <dbReference type="EMBL" id="KAG2963860.1"/>
    </source>
</evidence>
<feature type="chain" id="PRO_5040043895" description="Mediator of RNA polymerase II transcription subunit 22" evidence="5">
    <location>
        <begin position="20"/>
        <end position="174"/>
    </location>
</feature>
<evidence type="ECO:0000256" key="1">
    <source>
        <dbReference type="ARBA" id="ARBA00004123"/>
    </source>
</evidence>
<dbReference type="AlphaFoldDB" id="A0A8T1A9J2"/>
<keyword evidence="3" id="KW-0804">Transcription</keyword>
<keyword evidence="2" id="KW-0805">Transcription regulation</keyword>
<keyword evidence="5" id="KW-0732">Signal</keyword>
<keyword evidence="4" id="KW-0539">Nucleus</keyword>
<dbReference type="Proteomes" id="UP000774804">
    <property type="component" value="Unassembled WGS sequence"/>
</dbReference>
<dbReference type="PANTHER" id="PTHR12434">
    <property type="entry name" value="MEDIATOR OF RNA POLYMERASE II TRANSCRIPTION SUBUNIT 22"/>
    <property type="match status" value="1"/>
</dbReference>
<dbReference type="EMBL" id="RCMG01002260">
    <property type="protein sequence ID" value="KAG2812431.1"/>
    <property type="molecule type" value="Genomic_DNA"/>
</dbReference>
<gene>
    <name evidence="6" type="ORF">PC113_g23557</name>
    <name evidence="7" type="ORF">PC115_g23594</name>
    <name evidence="8" type="ORF">PC117_g17332</name>
    <name evidence="9" type="ORF">PC118_g20668</name>
</gene>
<evidence type="ECO:0000313" key="8">
    <source>
        <dbReference type="EMBL" id="KAG2917716.1"/>
    </source>
</evidence>
<evidence type="ECO:0000256" key="3">
    <source>
        <dbReference type="ARBA" id="ARBA00023163"/>
    </source>
</evidence>
<dbReference type="PANTHER" id="PTHR12434:SF6">
    <property type="entry name" value="MEDIATOR OF RNA POLYMERASE II TRANSCRIPTION SUBUNIT 22"/>
    <property type="match status" value="1"/>
</dbReference>
<dbReference type="Proteomes" id="UP000697107">
    <property type="component" value="Unassembled WGS sequence"/>
</dbReference>
<evidence type="ECO:0008006" key="11">
    <source>
        <dbReference type="Google" id="ProtNLM"/>
    </source>
</evidence>
<dbReference type="EMBL" id="RCMI01002434">
    <property type="protein sequence ID" value="KAG2876548.1"/>
    <property type="molecule type" value="Genomic_DNA"/>
</dbReference>